<evidence type="ECO:0000256" key="12">
    <source>
        <dbReference type="ARBA" id="ARBA00023239"/>
    </source>
</evidence>
<keyword evidence="11 18" id="KW-0413">Isomerase</keyword>
<comment type="caution">
    <text evidence="22">The sequence shown here is derived from an EMBL/GenBank/DDBJ whole genome shotgun (WGS) entry which is preliminary data.</text>
</comment>
<dbReference type="PROSITE" id="PS51385">
    <property type="entry name" value="YJEF_N"/>
    <property type="match status" value="1"/>
</dbReference>
<dbReference type="InterPro" id="IPR029056">
    <property type="entry name" value="Ribokinase-like"/>
</dbReference>
<evidence type="ECO:0000256" key="18">
    <source>
        <dbReference type="HAMAP-Rule" id="MF_01966"/>
    </source>
</evidence>
<feature type="domain" description="YjeF C-terminal" evidence="20">
    <location>
        <begin position="250"/>
        <end position="532"/>
    </location>
</feature>
<keyword evidence="10 17" id="KW-0520">NAD</keyword>
<feature type="binding site" evidence="17">
    <location>
        <position position="453"/>
    </location>
    <ligand>
        <name>AMP</name>
        <dbReference type="ChEBI" id="CHEBI:456215"/>
    </ligand>
</feature>
<feature type="binding site" evidence="17">
    <location>
        <position position="342"/>
    </location>
    <ligand>
        <name>(6S)-NADPHX</name>
        <dbReference type="ChEBI" id="CHEBI:64076"/>
    </ligand>
</feature>
<dbReference type="PIRSF" id="PIRSF017184">
    <property type="entry name" value="Nnr"/>
    <property type="match status" value="1"/>
</dbReference>
<dbReference type="InterPro" id="IPR004443">
    <property type="entry name" value="YjeF_N_dom"/>
</dbReference>
<evidence type="ECO:0000256" key="6">
    <source>
        <dbReference type="ARBA" id="ARBA00022741"/>
    </source>
</evidence>
<dbReference type="NCBIfam" id="TIGR00197">
    <property type="entry name" value="yjeF_nterm"/>
    <property type="match status" value="1"/>
</dbReference>
<dbReference type="SUPFAM" id="SSF53613">
    <property type="entry name" value="Ribokinase-like"/>
    <property type="match status" value="1"/>
</dbReference>
<comment type="catalytic activity">
    <reaction evidence="2 18 19">
        <text>(6R)-NADPHX = (6S)-NADPHX</text>
        <dbReference type="Rhea" id="RHEA:32227"/>
        <dbReference type="ChEBI" id="CHEBI:64076"/>
        <dbReference type="ChEBI" id="CHEBI:64077"/>
        <dbReference type="EC" id="5.1.99.6"/>
    </reaction>
</comment>
<evidence type="ECO:0000256" key="4">
    <source>
        <dbReference type="ARBA" id="ARBA00009524"/>
    </source>
</evidence>
<feature type="binding site" evidence="18">
    <location>
        <begin position="90"/>
        <end position="94"/>
    </location>
    <ligand>
        <name>(6S)-NADPHX</name>
        <dbReference type="ChEBI" id="CHEBI:64076"/>
    </ligand>
</feature>
<dbReference type="Gene3D" id="3.40.1190.20">
    <property type="match status" value="1"/>
</dbReference>
<comment type="catalytic activity">
    <reaction evidence="16 17 19">
        <text>(6S)-NADPHX + ADP = AMP + phosphate + NADPH + H(+)</text>
        <dbReference type="Rhea" id="RHEA:32235"/>
        <dbReference type="ChEBI" id="CHEBI:15378"/>
        <dbReference type="ChEBI" id="CHEBI:43474"/>
        <dbReference type="ChEBI" id="CHEBI:57783"/>
        <dbReference type="ChEBI" id="CHEBI:64076"/>
        <dbReference type="ChEBI" id="CHEBI:456215"/>
        <dbReference type="ChEBI" id="CHEBI:456216"/>
        <dbReference type="EC" id="4.2.1.136"/>
    </reaction>
</comment>
<feature type="binding site" evidence="17">
    <location>
        <position position="388"/>
    </location>
    <ligand>
        <name>(6S)-NADPHX</name>
        <dbReference type="ChEBI" id="CHEBI:64076"/>
    </ligand>
</feature>
<dbReference type="NCBIfam" id="TIGR00196">
    <property type="entry name" value="yjeF_cterm"/>
    <property type="match status" value="1"/>
</dbReference>
<dbReference type="PANTHER" id="PTHR12592:SF0">
    <property type="entry name" value="ATP-DEPENDENT (S)-NAD(P)H-HYDRATE DEHYDRATASE"/>
    <property type="match status" value="1"/>
</dbReference>
<evidence type="ECO:0000256" key="3">
    <source>
        <dbReference type="ARBA" id="ARBA00006001"/>
    </source>
</evidence>
<keyword evidence="6 17" id="KW-0547">Nucleotide-binding</keyword>
<keyword evidence="13" id="KW-0511">Multifunctional enzyme</keyword>
<comment type="function">
    <text evidence="17">Catalyzes the dehydration of the S-form of NAD(P)HX at the expense of ADP, which is converted to AMP. Together with NAD(P)HX epimerase, which catalyzes the epimerization of the S- and R-forms, the enzyme allows the repair of both epimers of NAD(P)HX, a damaged form of NAD(P)H that is a result of enzymatic or heat-dependent hydration.</text>
</comment>
<evidence type="ECO:0000256" key="7">
    <source>
        <dbReference type="ARBA" id="ARBA00022840"/>
    </source>
</evidence>
<proteinExistence type="inferred from homology"/>
<comment type="function">
    <text evidence="14 19">Bifunctional enzyme that catalyzes the epimerization of the S- and R-forms of NAD(P)HX and the dehydration of the S-form of NAD(P)HX at the expense of ADP, which is converted to AMP. This allows the repair of both epimers of NAD(P)HX, a damaged form of NAD(P)H that is a result of enzymatic or heat-dependent hydration.</text>
</comment>
<evidence type="ECO:0000256" key="1">
    <source>
        <dbReference type="ARBA" id="ARBA00000013"/>
    </source>
</evidence>
<dbReference type="InterPro" id="IPR030677">
    <property type="entry name" value="Nnr"/>
</dbReference>
<feature type="binding site" evidence="17">
    <location>
        <position position="285"/>
    </location>
    <ligand>
        <name>(6S)-NADPHX</name>
        <dbReference type="ChEBI" id="CHEBI:64076"/>
    </ligand>
</feature>
<dbReference type="PROSITE" id="PS51383">
    <property type="entry name" value="YJEF_C_3"/>
    <property type="match status" value="1"/>
</dbReference>
<comment type="cofactor">
    <cofactor evidence="17">
        <name>Mg(2+)</name>
        <dbReference type="ChEBI" id="CHEBI:18420"/>
    </cofactor>
</comment>
<feature type="binding site" evidence="18">
    <location>
        <position position="167"/>
    </location>
    <ligand>
        <name>(6S)-NADPHX</name>
        <dbReference type="ChEBI" id="CHEBI:64076"/>
    </ligand>
</feature>
<evidence type="ECO:0000313" key="22">
    <source>
        <dbReference type="EMBL" id="EKE81543.1"/>
    </source>
</evidence>
<feature type="binding site" evidence="17">
    <location>
        <position position="454"/>
    </location>
    <ligand>
        <name>(6S)-NADPHX</name>
        <dbReference type="ChEBI" id="CHEBI:64076"/>
    </ligand>
</feature>
<dbReference type="Pfam" id="PF01256">
    <property type="entry name" value="Carb_kinase"/>
    <property type="match status" value="1"/>
</dbReference>
<name>K2K1F3_9GAMM</name>
<sequence>MTPQLVINAGGELNMETELDTITTRLPQVIYQAQTIRAGEQAAAKQCGVSMNQLMLAAGHAVFEWLTQVAPTLSGQRNIKRVVVLCGKGNNGGDAYIVARLALQRGYQVTVYATDEVSDGAQAAYQAWRDSGGRQLALTEFNTEVDADVIVDGLLGSGLQGEVREPYASAISACNAHPALTVAIDLPSGLSADSGQPLGCALRADATITFIGLFAGLFTGAGADYCGQIFFAGLGVNDAFDAQQAAWLQRYQPQLPLLPRRAAASHKGSHGHVLIVGGQPGMSGAVTLAMQSALRAGAGKVSVACHPQVQAIVAGGMVQGVATVEALQPMLKQADVVVLGCGLGQTDWAEQLWRAVIDSGKPLVIDADGLQWLARYPRQLQSAILTPHPGEAATLLGRDTAWVQQQRVEAVQQLQRNFGAHCLLKGAGSLVATRRASYLVDRGSAALAVAGMGDLLSGIIAALWVQNRKTAQNLSGAQLDEAQAMDNDELVAQQALLTAVWLHAVAGERAAEQGARGTLPSDLLGIIRQLVN</sequence>
<evidence type="ECO:0000256" key="17">
    <source>
        <dbReference type="HAMAP-Rule" id="MF_01965"/>
    </source>
</evidence>
<dbReference type="GO" id="GO:0052855">
    <property type="term" value="F:ADP-dependent NAD(P)H-hydrate dehydratase activity"/>
    <property type="evidence" value="ECO:0007669"/>
    <property type="project" value="UniProtKB-UniRule"/>
</dbReference>
<evidence type="ECO:0000313" key="23">
    <source>
        <dbReference type="Proteomes" id="UP000014115"/>
    </source>
</evidence>
<feature type="domain" description="YjeF N-terminal" evidence="21">
    <location>
        <begin position="36"/>
        <end position="242"/>
    </location>
</feature>
<accession>K2K1F3</accession>
<keyword evidence="12 17" id="KW-0456">Lyase</keyword>
<evidence type="ECO:0000256" key="19">
    <source>
        <dbReference type="PIRNR" id="PIRNR017184"/>
    </source>
</evidence>
<feature type="binding site" evidence="18">
    <location>
        <position position="91"/>
    </location>
    <ligand>
        <name>K(+)</name>
        <dbReference type="ChEBI" id="CHEBI:29103"/>
    </ligand>
</feature>
<dbReference type="GO" id="GO:0046496">
    <property type="term" value="P:nicotinamide nucleotide metabolic process"/>
    <property type="evidence" value="ECO:0007669"/>
    <property type="project" value="UniProtKB-UniRule"/>
</dbReference>
<dbReference type="GO" id="GO:0110051">
    <property type="term" value="P:metabolite repair"/>
    <property type="evidence" value="ECO:0007669"/>
    <property type="project" value="TreeGrafter"/>
</dbReference>
<dbReference type="Proteomes" id="UP000014115">
    <property type="component" value="Unassembled WGS sequence"/>
</dbReference>
<dbReference type="EMBL" id="AMRG01000013">
    <property type="protein sequence ID" value="EKE81543.1"/>
    <property type="molecule type" value="Genomic_DNA"/>
</dbReference>
<evidence type="ECO:0000256" key="5">
    <source>
        <dbReference type="ARBA" id="ARBA00022723"/>
    </source>
</evidence>
<dbReference type="InterPro" id="IPR036652">
    <property type="entry name" value="YjeF_N_dom_sf"/>
</dbReference>
<dbReference type="eggNOG" id="COG0062">
    <property type="taxonomic scope" value="Bacteria"/>
</dbReference>
<reference evidence="22 23" key="1">
    <citation type="journal article" date="2012" name="J. Bacteriol.">
        <title>Genome Sequence of Idiomarina xiamenensis Type Strain 10-D-4.</title>
        <authorList>
            <person name="Lai Q."/>
            <person name="Wang L."/>
            <person name="Wang W."/>
            <person name="Shao Z."/>
        </authorList>
    </citation>
    <scope>NUCLEOTIDE SEQUENCE [LARGE SCALE GENOMIC DNA]</scope>
    <source>
        <strain evidence="22 23">10-D-4</strain>
    </source>
</reference>
<keyword evidence="5 18" id="KW-0479">Metal-binding</keyword>
<comment type="similarity">
    <text evidence="18">Belongs to the NnrE/AIBP family.</text>
</comment>
<evidence type="ECO:0000256" key="14">
    <source>
        <dbReference type="ARBA" id="ARBA00025153"/>
    </source>
</evidence>
<evidence type="ECO:0000256" key="10">
    <source>
        <dbReference type="ARBA" id="ARBA00023027"/>
    </source>
</evidence>
<dbReference type="HAMAP" id="MF_01966">
    <property type="entry name" value="NADHX_epimerase"/>
    <property type="match status" value="1"/>
</dbReference>
<dbReference type="CDD" id="cd01171">
    <property type="entry name" value="YXKO-related"/>
    <property type="match status" value="1"/>
</dbReference>
<organism evidence="22 23">
    <name type="scientific">Idiomarina xiamenensis 10-D-4</name>
    <dbReference type="NCBI Taxonomy" id="740709"/>
    <lineage>
        <taxon>Bacteria</taxon>
        <taxon>Pseudomonadati</taxon>
        <taxon>Pseudomonadota</taxon>
        <taxon>Gammaproteobacteria</taxon>
        <taxon>Alteromonadales</taxon>
        <taxon>Idiomarinaceae</taxon>
        <taxon>Idiomarina</taxon>
    </lineage>
</organism>
<evidence type="ECO:0000256" key="11">
    <source>
        <dbReference type="ARBA" id="ARBA00023235"/>
    </source>
</evidence>
<dbReference type="Gene3D" id="3.40.50.10260">
    <property type="entry name" value="YjeF N-terminal domain"/>
    <property type="match status" value="1"/>
</dbReference>
<evidence type="ECO:0000256" key="2">
    <source>
        <dbReference type="ARBA" id="ARBA00000909"/>
    </source>
</evidence>
<evidence type="ECO:0000256" key="16">
    <source>
        <dbReference type="ARBA" id="ARBA00049209"/>
    </source>
</evidence>
<dbReference type="PANTHER" id="PTHR12592">
    <property type="entry name" value="ATP-DEPENDENT (S)-NAD(P)H-HYDRATE DEHYDRATASE FAMILY MEMBER"/>
    <property type="match status" value="1"/>
</dbReference>
<dbReference type="EC" id="4.2.1.136" evidence="19"/>
<dbReference type="GO" id="GO:0046872">
    <property type="term" value="F:metal ion binding"/>
    <property type="evidence" value="ECO:0007669"/>
    <property type="project" value="UniProtKB-UniRule"/>
</dbReference>
<comment type="similarity">
    <text evidence="4 19">In the C-terminal section; belongs to the NnrD/CARKD family.</text>
</comment>
<comment type="similarity">
    <text evidence="17">Belongs to the NnrD/CARKD family.</text>
</comment>
<feature type="binding site" evidence="18">
    <location>
        <begin position="156"/>
        <end position="162"/>
    </location>
    <ligand>
        <name>(6S)-NADPHX</name>
        <dbReference type="ChEBI" id="CHEBI:64076"/>
    </ligand>
</feature>
<dbReference type="eggNOG" id="COG0063">
    <property type="taxonomic scope" value="Bacteria"/>
</dbReference>
<comment type="subunit">
    <text evidence="17">Homotetramer.</text>
</comment>
<evidence type="ECO:0000256" key="13">
    <source>
        <dbReference type="ARBA" id="ARBA00023268"/>
    </source>
</evidence>
<evidence type="ECO:0000256" key="15">
    <source>
        <dbReference type="ARBA" id="ARBA00048238"/>
    </source>
</evidence>
<protein>
    <recommendedName>
        <fullName evidence="19">Bifunctional NAD(P)H-hydrate repair enzyme</fullName>
    </recommendedName>
    <alternativeName>
        <fullName evidence="19">Nicotinamide nucleotide repair protein</fullName>
    </alternativeName>
    <domain>
        <recommendedName>
            <fullName evidence="19">ADP-dependent (S)-NAD(P)H-hydrate dehydratase</fullName>
            <ecNumber evidence="19">4.2.1.136</ecNumber>
        </recommendedName>
        <alternativeName>
            <fullName evidence="19">ADP-dependent NAD(P)HX dehydratase</fullName>
        </alternativeName>
    </domain>
    <domain>
        <recommendedName>
            <fullName evidence="19">NAD(P)H-hydrate epimerase</fullName>
            <ecNumber evidence="19">5.1.99.6</ecNumber>
        </recommendedName>
    </domain>
</protein>
<dbReference type="STRING" id="740709.A10D4_10711"/>
<keyword evidence="9 18" id="KW-0630">Potassium</keyword>
<keyword evidence="23" id="KW-1185">Reference proteome</keyword>
<dbReference type="PATRIC" id="fig|740709.3.peg.2165"/>
<gene>
    <name evidence="17" type="primary">nnrD</name>
    <name evidence="18" type="synonym">nnrE</name>
    <name evidence="22" type="ORF">A10D4_10711</name>
</gene>
<feature type="binding site" evidence="18">
    <location>
        <position position="188"/>
    </location>
    <ligand>
        <name>K(+)</name>
        <dbReference type="ChEBI" id="CHEBI:29103"/>
    </ligand>
</feature>
<dbReference type="EC" id="5.1.99.6" evidence="19"/>
<dbReference type="InterPro" id="IPR000631">
    <property type="entry name" value="CARKD"/>
</dbReference>
<dbReference type="GO" id="GO:0052856">
    <property type="term" value="F:NAD(P)HX epimerase activity"/>
    <property type="evidence" value="ECO:0007669"/>
    <property type="project" value="UniProtKB-UniRule"/>
</dbReference>
<feature type="binding site" evidence="18">
    <location>
        <position position="152"/>
    </location>
    <ligand>
        <name>K(+)</name>
        <dbReference type="ChEBI" id="CHEBI:29103"/>
    </ligand>
</feature>
<comment type="cofactor">
    <cofactor evidence="18 19">
        <name>K(+)</name>
        <dbReference type="ChEBI" id="CHEBI:29103"/>
    </cofactor>
    <text evidence="18 19">Binds 1 potassium ion per subunit.</text>
</comment>
<evidence type="ECO:0000259" key="21">
    <source>
        <dbReference type="PROSITE" id="PS51385"/>
    </source>
</evidence>
<comment type="catalytic activity">
    <reaction evidence="15 17 19">
        <text>(6S)-NADHX + ADP = AMP + phosphate + NADH + H(+)</text>
        <dbReference type="Rhea" id="RHEA:32223"/>
        <dbReference type="ChEBI" id="CHEBI:15378"/>
        <dbReference type="ChEBI" id="CHEBI:43474"/>
        <dbReference type="ChEBI" id="CHEBI:57945"/>
        <dbReference type="ChEBI" id="CHEBI:64074"/>
        <dbReference type="ChEBI" id="CHEBI:456215"/>
        <dbReference type="ChEBI" id="CHEBI:456216"/>
        <dbReference type="EC" id="4.2.1.136"/>
    </reaction>
</comment>
<dbReference type="GO" id="GO:0005524">
    <property type="term" value="F:ATP binding"/>
    <property type="evidence" value="ECO:0007669"/>
    <property type="project" value="UniProtKB-UniRule"/>
</dbReference>
<evidence type="ECO:0000256" key="8">
    <source>
        <dbReference type="ARBA" id="ARBA00022857"/>
    </source>
</evidence>
<dbReference type="SUPFAM" id="SSF64153">
    <property type="entry name" value="YjeF N-terminal domain-like"/>
    <property type="match status" value="1"/>
</dbReference>
<feature type="binding site" evidence="17">
    <location>
        <begin position="425"/>
        <end position="429"/>
    </location>
    <ligand>
        <name>AMP</name>
        <dbReference type="ChEBI" id="CHEBI:456215"/>
    </ligand>
</feature>
<evidence type="ECO:0000256" key="9">
    <source>
        <dbReference type="ARBA" id="ARBA00022958"/>
    </source>
</evidence>
<keyword evidence="8 17" id="KW-0521">NADP</keyword>
<comment type="function">
    <text evidence="18">Catalyzes the epimerization of the S- and R-forms of NAD(P)HX, a damaged form of NAD(P)H that is a result of enzymatic or heat-dependent hydration. This is a prerequisite for the S-specific NAD(P)H-hydrate dehydratase to allow the repair of both epimers of NAD(P)HX.</text>
</comment>
<comment type="similarity">
    <text evidence="3 19">In the N-terminal section; belongs to the NnrE/AIBP family.</text>
</comment>
<comment type="catalytic activity">
    <reaction evidence="1 18 19">
        <text>(6R)-NADHX = (6S)-NADHX</text>
        <dbReference type="Rhea" id="RHEA:32215"/>
        <dbReference type="ChEBI" id="CHEBI:64074"/>
        <dbReference type="ChEBI" id="CHEBI:64075"/>
        <dbReference type="EC" id="5.1.99.6"/>
    </reaction>
</comment>
<feature type="binding site" evidence="18">
    <location>
        <position position="185"/>
    </location>
    <ligand>
        <name>(6S)-NADPHX</name>
        <dbReference type="ChEBI" id="CHEBI:64076"/>
    </ligand>
</feature>
<dbReference type="Pfam" id="PF03853">
    <property type="entry name" value="YjeF_N"/>
    <property type="match status" value="1"/>
</dbReference>
<keyword evidence="7 17" id="KW-0067">ATP-binding</keyword>
<dbReference type="AlphaFoldDB" id="K2K1F3"/>
<evidence type="ECO:0000259" key="20">
    <source>
        <dbReference type="PROSITE" id="PS51383"/>
    </source>
</evidence>
<dbReference type="HAMAP" id="MF_01965">
    <property type="entry name" value="NADHX_dehydratase"/>
    <property type="match status" value="1"/>
</dbReference>